<proteinExistence type="inferred from homology"/>
<dbReference type="GO" id="GO:0050451">
    <property type="term" value="F:CoA-disulfide reductase (NADPH) activity"/>
    <property type="evidence" value="ECO:0007669"/>
    <property type="project" value="UniProtKB-EC"/>
</dbReference>
<comment type="cofactor">
    <cofactor evidence="1">
        <name>FAD</name>
        <dbReference type="ChEBI" id="CHEBI:57692"/>
    </cofactor>
</comment>
<feature type="domain" description="FAD/NAD(P)-binding" evidence="8">
    <location>
        <begin position="1"/>
        <end position="303"/>
    </location>
</feature>
<dbReference type="InterPro" id="IPR050260">
    <property type="entry name" value="FAD-bd_OxRdtase"/>
</dbReference>
<dbReference type="InterPro" id="IPR016156">
    <property type="entry name" value="FAD/NAD-linked_Rdtase_dimer_sf"/>
</dbReference>
<keyword evidence="10" id="KW-1185">Reference proteome</keyword>
<dbReference type="SUPFAM" id="SSF55424">
    <property type="entry name" value="FAD/NAD-linked reductases, dimerisation (C-terminal) domain"/>
    <property type="match status" value="1"/>
</dbReference>
<dbReference type="PRINTS" id="PR00411">
    <property type="entry name" value="PNDRDTASEI"/>
</dbReference>
<evidence type="ECO:0000256" key="6">
    <source>
        <dbReference type="ARBA" id="ARBA00023284"/>
    </source>
</evidence>
<keyword evidence="4" id="KW-0274">FAD</keyword>
<comment type="caution">
    <text evidence="9">The sequence shown here is derived from an EMBL/GenBank/DDBJ whole genome shotgun (WGS) entry which is preliminary data.</text>
</comment>
<dbReference type="AlphaFoldDB" id="A0A4Z0RBT8"/>
<dbReference type="InterPro" id="IPR023753">
    <property type="entry name" value="FAD/NAD-binding_dom"/>
</dbReference>
<dbReference type="Pfam" id="PF02852">
    <property type="entry name" value="Pyr_redox_dim"/>
    <property type="match status" value="1"/>
</dbReference>
<name>A0A4Z0RBT8_9FIRM</name>
<dbReference type="PANTHER" id="PTHR43429:SF1">
    <property type="entry name" value="NAD(P)H SULFUR OXIDOREDUCTASE (COA-DEPENDENT)"/>
    <property type="match status" value="1"/>
</dbReference>
<accession>A0A4Z0RBT8</accession>
<dbReference type="SUPFAM" id="SSF51905">
    <property type="entry name" value="FAD/NAD(P)-binding domain"/>
    <property type="match status" value="1"/>
</dbReference>
<dbReference type="Proteomes" id="UP000298460">
    <property type="component" value="Unassembled WGS sequence"/>
</dbReference>
<dbReference type="Pfam" id="PF07992">
    <property type="entry name" value="Pyr_redox_2"/>
    <property type="match status" value="1"/>
</dbReference>
<evidence type="ECO:0000259" key="7">
    <source>
        <dbReference type="Pfam" id="PF02852"/>
    </source>
</evidence>
<sequence length="444" mass="47969">MKIVIIGGDAAGMSAAAKAKRVDKDAQVVVYEKTDIVSFGACGLPYFVGDFFDDPNNMVARTAERTRESGIDINLLHEAVQVDVPNKLLTLKNLTTGEERVDSYDKLMIATGATPIIPPIQNVELKNVFTLKSIYDGIDLKQAALLQRNKEVVIIGAGFIGLELVEAMLKLGKKVRLIQLDSRILPEAFDQEITDIMEKELTDQGVQLQLVEKVLAFQGKTTVTDVVTDKGTYKADIVILATGIRPSTAFLGDTGMNLLRNGAIVINEFGETNLKDVYAAGDCATVYHLIREENVYIPLATTANKLGRIVGENLVGQKTSFQGTLGSAAVKVMDLEAGKTGLSEGEAQKMGLNFKTVFINDQNQTGYYPGQADIAVKLIYEAETQVLLGGQVIGKKGAVLRVDVLAAAIFKKMTTQELGMLDLCYSPPFSKAWDVLNVAGNNAG</sequence>
<feature type="domain" description="Pyridine nucleotide-disulphide oxidoreductase dimerisation" evidence="7">
    <location>
        <begin position="328"/>
        <end position="433"/>
    </location>
</feature>
<comment type="similarity">
    <text evidence="2">Belongs to the class-III pyridine nucleotide-disulfide oxidoreductase family.</text>
</comment>
<evidence type="ECO:0000256" key="1">
    <source>
        <dbReference type="ARBA" id="ARBA00001974"/>
    </source>
</evidence>
<dbReference type="EC" id="1.8.1.14" evidence="9"/>
<evidence type="ECO:0000259" key="8">
    <source>
        <dbReference type="Pfam" id="PF07992"/>
    </source>
</evidence>
<dbReference type="RefSeq" id="WP_135544734.1">
    <property type="nucleotide sequence ID" value="NZ_SPQQ01000001.1"/>
</dbReference>
<dbReference type="InterPro" id="IPR036188">
    <property type="entry name" value="FAD/NAD-bd_sf"/>
</dbReference>
<gene>
    <name evidence="9" type="ORF">E4K67_02040</name>
</gene>
<evidence type="ECO:0000256" key="4">
    <source>
        <dbReference type="ARBA" id="ARBA00022827"/>
    </source>
</evidence>
<keyword evidence="5 9" id="KW-0560">Oxidoreductase</keyword>
<dbReference type="EMBL" id="SPQQ01000001">
    <property type="protein sequence ID" value="TGE39795.1"/>
    <property type="molecule type" value="Genomic_DNA"/>
</dbReference>
<dbReference type="PRINTS" id="PR00368">
    <property type="entry name" value="FADPNR"/>
</dbReference>
<evidence type="ECO:0000313" key="10">
    <source>
        <dbReference type="Proteomes" id="UP000298460"/>
    </source>
</evidence>
<keyword evidence="6" id="KW-0676">Redox-active center</keyword>
<dbReference type="InterPro" id="IPR004099">
    <property type="entry name" value="Pyr_nucl-diS_OxRdtase_dimer"/>
</dbReference>
<dbReference type="OrthoDB" id="9802028at2"/>
<dbReference type="NCBIfam" id="NF007123">
    <property type="entry name" value="PRK09564.1"/>
    <property type="match status" value="1"/>
</dbReference>
<dbReference type="PANTHER" id="PTHR43429">
    <property type="entry name" value="PYRIDINE NUCLEOTIDE-DISULFIDE OXIDOREDUCTASE DOMAIN-CONTAINING"/>
    <property type="match status" value="1"/>
</dbReference>
<evidence type="ECO:0000256" key="2">
    <source>
        <dbReference type="ARBA" id="ARBA00009130"/>
    </source>
</evidence>
<evidence type="ECO:0000256" key="3">
    <source>
        <dbReference type="ARBA" id="ARBA00022630"/>
    </source>
</evidence>
<evidence type="ECO:0000313" key="9">
    <source>
        <dbReference type="EMBL" id="TGE39795.1"/>
    </source>
</evidence>
<dbReference type="Gene3D" id="3.50.50.60">
    <property type="entry name" value="FAD/NAD(P)-binding domain"/>
    <property type="match status" value="2"/>
</dbReference>
<keyword evidence="3" id="KW-0285">Flavoprotein</keyword>
<organism evidence="9 10">
    <name type="scientific">Desulfosporosinus fructosivorans</name>
    <dbReference type="NCBI Taxonomy" id="2018669"/>
    <lineage>
        <taxon>Bacteria</taxon>
        <taxon>Bacillati</taxon>
        <taxon>Bacillota</taxon>
        <taxon>Clostridia</taxon>
        <taxon>Eubacteriales</taxon>
        <taxon>Desulfitobacteriaceae</taxon>
        <taxon>Desulfosporosinus</taxon>
    </lineage>
</organism>
<reference evidence="9 10" key="1">
    <citation type="submission" date="2019-03" db="EMBL/GenBank/DDBJ databases">
        <title>Draft Genome Sequence of Desulfosporosinus fructosivorans Strain 63.6F, Isolated from Marine Sediment in the Baltic Sea.</title>
        <authorList>
            <person name="Hausmann B."/>
            <person name="Vandieken V."/>
            <person name="Pjevac P."/>
            <person name="Schreck K."/>
            <person name="Herbold C.W."/>
            <person name="Loy A."/>
        </authorList>
    </citation>
    <scope>NUCLEOTIDE SEQUENCE [LARGE SCALE GENOMIC DNA]</scope>
    <source>
        <strain evidence="9 10">63.6F</strain>
    </source>
</reference>
<evidence type="ECO:0000256" key="5">
    <source>
        <dbReference type="ARBA" id="ARBA00023002"/>
    </source>
</evidence>
<protein>
    <submittedName>
        <fullName evidence="9">CoA-disulfide reductase</fullName>
        <ecNumber evidence="9">1.8.1.14</ecNumber>
    </submittedName>
</protein>